<name>A0ABY8H6E3_9MICC</name>
<proteinExistence type="predicted"/>
<evidence type="ECO:0000256" key="1">
    <source>
        <dbReference type="SAM" id="Phobius"/>
    </source>
</evidence>
<gene>
    <name evidence="3" type="ORF">P8192_14130</name>
</gene>
<keyword evidence="4" id="KW-1185">Reference proteome</keyword>
<keyword evidence="1" id="KW-0812">Transmembrane</keyword>
<dbReference type="Proteomes" id="UP001219037">
    <property type="component" value="Chromosome"/>
</dbReference>
<evidence type="ECO:0000313" key="4">
    <source>
        <dbReference type="Proteomes" id="UP001219037"/>
    </source>
</evidence>
<dbReference type="EMBL" id="CP121252">
    <property type="protein sequence ID" value="WFP16496.1"/>
    <property type="molecule type" value="Genomic_DNA"/>
</dbReference>
<dbReference type="Pfam" id="PF19803">
    <property type="entry name" value="DUF6286"/>
    <property type="match status" value="1"/>
</dbReference>
<sequence length="186" mass="19144">MKHLRRRPPRTAVSLVVAVVVVAIAGATLWAGLTALFTGDWPPAVAELLTGVSDLSWNGVAGWSVAVVAALVGLVLVLCAVIPGAQNAAPLDAPEPTEATRTPVEALLLTQGMATLVSAVAAQVDGVAGVRTSAGPRSVVVTVTTPLRETETLVAEVREHVEQRLAGTGLTRVPRVRVTAQVKEAS</sequence>
<dbReference type="RefSeq" id="WP_278157635.1">
    <property type="nucleotide sequence ID" value="NZ_CP121252.1"/>
</dbReference>
<feature type="transmembrane region" description="Helical" evidence="1">
    <location>
        <begin position="12"/>
        <end position="37"/>
    </location>
</feature>
<keyword evidence="1" id="KW-1133">Transmembrane helix</keyword>
<protein>
    <submittedName>
        <fullName evidence="3">DUF6286 domain-containing protein</fullName>
    </submittedName>
</protein>
<dbReference type="InterPro" id="IPR046253">
    <property type="entry name" value="DUF6286"/>
</dbReference>
<feature type="transmembrane region" description="Helical" evidence="1">
    <location>
        <begin position="57"/>
        <end position="82"/>
    </location>
</feature>
<organism evidence="3 4">
    <name type="scientific">Citricoccus muralis</name>
    <dbReference type="NCBI Taxonomy" id="169134"/>
    <lineage>
        <taxon>Bacteria</taxon>
        <taxon>Bacillati</taxon>
        <taxon>Actinomycetota</taxon>
        <taxon>Actinomycetes</taxon>
        <taxon>Micrococcales</taxon>
        <taxon>Micrococcaceae</taxon>
        <taxon>Citricoccus</taxon>
    </lineage>
</organism>
<evidence type="ECO:0000259" key="2">
    <source>
        <dbReference type="Pfam" id="PF19803"/>
    </source>
</evidence>
<keyword evidence="1" id="KW-0472">Membrane</keyword>
<reference evidence="3 4" key="1">
    <citation type="submission" date="2023-04" db="EMBL/GenBank/DDBJ databases">
        <title>Funneling lignin-derived compounds into biodiesel using alkali-halophilic Citricoccus sp. P2.</title>
        <authorList>
            <person name="Luo C.-B."/>
        </authorList>
    </citation>
    <scope>NUCLEOTIDE SEQUENCE [LARGE SCALE GENOMIC DNA]</scope>
    <source>
        <strain evidence="3 4">P2</strain>
    </source>
</reference>
<evidence type="ECO:0000313" key="3">
    <source>
        <dbReference type="EMBL" id="WFP16496.1"/>
    </source>
</evidence>
<accession>A0ABY8H6E3</accession>
<feature type="domain" description="DUF6286" evidence="2">
    <location>
        <begin position="71"/>
        <end position="180"/>
    </location>
</feature>